<keyword evidence="5" id="KW-0732">Signal</keyword>
<feature type="transmembrane region" description="Helical" evidence="9">
    <location>
        <begin position="263"/>
        <end position="282"/>
    </location>
</feature>
<name>A0A7Z0J5U9_9MICO</name>
<protein>
    <submittedName>
        <fullName evidence="12">Copper transport protein</fullName>
    </submittedName>
</protein>
<dbReference type="EMBL" id="JACCFM010000001">
    <property type="protein sequence ID" value="NYJ19521.1"/>
    <property type="molecule type" value="Genomic_DNA"/>
</dbReference>
<comment type="subcellular location">
    <subcellularLocation>
        <location evidence="1">Cell membrane</location>
        <topology evidence="1">Multi-pass membrane protein</topology>
    </subcellularLocation>
</comment>
<keyword evidence="13" id="KW-1185">Reference proteome</keyword>
<feature type="domain" description="CopC" evidence="10">
    <location>
        <begin position="46"/>
        <end position="138"/>
    </location>
</feature>
<dbReference type="InterPro" id="IPR032694">
    <property type="entry name" value="CopC/D"/>
</dbReference>
<dbReference type="RefSeq" id="WP_179578280.1">
    <property type="nucleotide sequence ID" value="NZ_JACCFM010000001.1"/>
</dbReference>
<evidence type="ECO:0000313" key="12">
    <source>
        <dbReference type="EMBL" id="NYJ19521.1"/>
    </source>
</evidence>
<dbReference type="PANTHER" id="PTHR34820">
    <property type="entry name" value="INNER MEMBRANE PROTEIN YEBZ"/>
    <property type="match status" value="1"/>
</dbReference>
<feature type="transmembrane region" description="Helical" evidence="9">
    <location>
        <begin position="235"/>
        <end position="256"/>
    </location>
</feature>
<sequence>MPRRTPPGTSNPEARARGLLVRWLLGLLLATVTLLLLLPATPAFAHAELLSTMPADGALLAEAPRSVALTFDEEVFLVPEGFQLYDANGGHRTVSAEAVDATVRVNLPSGLAEGNYVLGWRVVSDDSHPESGVLSFTVGLASASVPTVVENDAGPVDALYGILTALGYLGLFCLVGLTVFDLCVARTSAVGHRLPRVAALVAVSAYVLLVPLAVARQRGLALGALVNPTVVSAGWSGGAAVTLVLAASGAALMLLGGRLPRRAGVWVGAVGVAVALVSVLPVGHTRTFGPSWLVMGADVVHAATAAVWFGGLVALILHVTRARRRKDDPAEAAKVLARFSTLAGGLVVLLGITGTILAVVIVGSVPALVGSAYGHLLLAKLGMVALIGGLAAWNRFGLVPRLERDRITWQGWRHLTLAIRLEMVGLVVVIGLTTALTLQNPRATDTFAEPTPVGIPVLAELGTGHLTGRFGPGVAGVNIITFSLTDAGGAPIEPLDIPQVSVSEPNLSLGPLAATVEPGMTPGSFRAEVVLPVAGQWKITAAVRINELERPAAITDVVVVE</sequence>
<evidence type="ECO:0000259" key="10">
    <source>
        <dbReference type="Pfam" id="PF04234"/>
    </source>
</evidence>
<evidence type="ECO:0000256" key="1">
    <source>
        <dbReference type="ARBA" id="ARBA00004651"/>
    </source>
</evidence>
<evidence type="ECO:0000256" key="7">
    <source>
        <dbReference type="ARBA" id="ARBA00023008"/>
    </source>
</evidence>
<feature type="transmembrane region" description="Helical" evidence="9">
    <location>
        <begin position="197"/>
        <end position="215"/>
    </location>
</feature>
<feature type="transmembrane region" description="Helical" evidence="9">
    <location>
        <begin position="417"/>
        <end position="438"/>
    </location>
</feature>
<evidence type="ECO:0000256" key="3">
    <source>
        <dbReference type="ARBA" id="ARBA00022692"/>
    </source>
</evidence>
<dbReference type="InterPro" id="IPR014755">
    <property type="entry name" value="Cu-Rt/internalin_Ig-like"/>
</dbReference>
<organism evidence="12 13">
    <name type="scientific">Glaciibacter psychrotolerans</name>
    <dbReference type="NCBI Taxonomy" id="670054"/>
    <lineage>
        <taxon>Bacteria</taxon>
        <taxon>Bacillati</taxon>
        <taxon>Actinomycetota</taxon>
        <taxon>Actinomycetes</taxon>
        <taxon>Micrococcales</taxon>
        <taxon>Microbacteriaceae</taxon>
        <taxon>Glaciibacter</taxon>
    </lineage>
</organism>
<keyword evidence="2" id="KW-1003">Cell membrane</keyword>
<proteinExistence type="predicted"/>
<dbReference type="InterPro" id="IPR008457">
    <property type="entry name" value="Cu-R_CopD_dom"/>
</dbReference>
<keyword evidence="3 9" id="KW-0812">Transmembrane</keyword>
<comment type="caution">
    <text evidence="12">The sequence shown here is derived from an EMBL/GenBank/DDBJ whole genome shotgun (WGS) entry which is preliminary data.</text>
</comment>
<dbReference type="GO" id="GO:0042597">
    <property type="term" value="C:periplasmic space"/>
    <property type="evidence" value="ECO:0007669"/>
    <property type="project" value="InterPro"/>
</dbReference>
<dbReference type="GO" id="GO:0006825">
    <property type="term" value="P:copper ion transport"/>
    <property type="evidence" value="ECO:0007669"/>
    <property type="project" value="InterPro"/>
</dbReference>
<accession>A0A7Z0J5U9</accession>
<evidence type="ECO:0000256" key="9">
    <source>
        <dbReference type="SAM" id="Phobius"/>
    </source>
</evidence>
<feature type="domain" description="Copper resistance protein D" evidence="11">
    <location>
        <begin position="334"/>
        <end position="436"/>
    </location>
</feature>
<feature type="transmembrane region" description="Helical" evidence="9">
    <location>
        <begin position="302"/>
        <end position="320"/>
    </location>
</feature>
<evidence type="ECO:0000256" key="8">
    <source>
        <dbReference type="ARBA" id="ARBA00023136"/>
    </source>
</evidence>
<dbReference type="Proteomes" id="UP000537260">
    <property type="component" value="Unassembled WGS sequence"/>
</dbReference>
<keyword evidence="7" id="KW-0186">Copper</keyword>
<keyword evidence="8 9" id="KW-0472">Membrane</keyword>
<keyword evidence="4" id="KW-0479">Metal-binding</keyword>
<dbReference type="GO" id="GO:0046688">
    <property type="term" value="P:response to copper ion"/>
    <property type="evidence" value="ECO:0007669"/>
    <property type="project" value="InterPro"/>
</dbReference>
<dbReference type="Gene3D" id="2.60.40.1220">
    <property type="match status" value="1"/>
</dbReference>
<keyword evidence="6 9" id="KW-1133">Transmembrane helix</keyword>
<evidence type="ECO:0000313" key="13">
    <source>
        <dbReference type="Proteomes" id="UP000537260"/>
    </source>
</evidence>
<dbReference type="InterPro" id="IPR014756">
    <property type="entry name" value="Ig_E-set"/>
</dbReference>
<feature type="transmembrane region" description="Helical" evidence="9">
    <location>
        <begin position="377"/>
        <end position="396"/>
    </location>
</feature>
<dbReference type="GO" id="GO:0005886">
    <property type="term" value="C:plasma membrane"/>
    <property type="evidence" value="ECO:0007669"/>
    <property type="project" value="UniProtKB-SubCell"/>
</dbReference>
<gene>
    <name evidence="12" type="ORF">HNR05_001312</name>
</gene>
<feature type="transmembrane region" description="Helical" evidence="9">
    <location>
        <begin position="158"/>
        <end position="185"/>
    </location>
</feature>
<dbReference type="InterPro" id="IPR007348">
    <property type="entry name" value="CopC_dom"/>
</dbReference>
<evidence type="ECO:0000259" key="11">
    <source>
        <dbReference type="Pfam" id="PF05425"/>
    </source>
</evidence>
<evidence type="ECO:0000256" key="5">
    <source>
        <dbReference type="ARBA" id="ARBA00022729"/>
    </source>
</evidence>
<dbReference type="GO" id="GO:0005507">
    <property type="term" value="F:copper ion binding"/>
    <property type="evidence" value="ECO:0007669"/>
    <property type="project" value="InterPro"/>
</dbReference>
<evidence type="ECO:0000256" key="2">
    <source>
        <dbReference type="ARBA" id="ARBA00022475"/>
    </source>
</evidence>
<dbReference type="AlphaFoldDB" id="A0A7Z0J5U9"/>
<evidence type="ECO:0000256" key="6">
    <source>
        <dbReference type="ARBA" id="ARBA00022989"/>
    </source>
</evidence>
<reference evidence="12 13" key="1">
    <citation type="submission" date="2020-07" db="EMBL/GenBank/DDBJ databases">
        <title>Sequencing the genomes of 1000 actinobacteria strains.</title>
        <authorList>
            <person name="Klenk H.-P."/>
        </authorList>
    </citation>
    <scope>NUCLEOTIDE SEQUENCE [LARGE SCALE GENOMIC DNA]</scope>
    <source>
        <strain evidence="12 13">LI1</strain>
    </source>
</reference>
<feature type="transmembrane region" description="Helical" evidence="9">
    <location>
        <begin position="341"/>
        <end position="365"/>
    </location>
</feature>
<dbReference type="Pfam" id="PF04234">
    <property type="entry name" value="CopC"/>
    <property type="match status" value="1"/>
</dbReference>
<dbReference type="Pfam" id="PF05425">
    <property type="entry name" value="CopD"/>
    <property type="match status" value="1"/>
</dbReference>
<dbReference type="SUPFAM" id="SSF81296">
    <property type="entry name" value="E set domains"/>
    <property type="match status" value="1"/>
</dbReference>
<dbReference type="PANTHER" id="PTHR34820:SF4">
    <property type="entry name" value="INNER MEMBRANE PROTEIN YEBZ"/>
    <property type="match status" value="1"/>
</dbReference>
<evidence type="ECO:0000256" key="4">
    <source>
        <dbReference type="ARBA" id="ARBA00022723"/>
    </source>
</evidence>